<gene>
    <name evidence="2" type="ORF">NT6N_15150</name>
</gene>
<evidence type="ECO:0000313" key="2">
    <source>
        <dbReference type="EMBL" id="BDS06475.1"/>
    </source>
</evidence>
<dbReference type="AlphaFoldDB" id="A0AAT9FKE7"/>
<reference evidence="2" key="1">
    <citation type="submission" date="2024-07" db="EMBL/GenBank/DDBJ databases">
        <title>Complete genome sequence of Verrucomicrobiaceae bacterium NT6N.</title>
        <authorList>
            <person name="Huang C."/>
            <person name="Takami H."/>
            <person name="Hamasaki K."/>
        </authorList>
    </citation>
    <scope>NUCLEOTIDE SEQUENCE</scope>
    <source>
        <strain evidence="2">NT6N</strain>
    </source>
</reference>
<protein>
    <recommendedName>
        <fullName evidence="3">Plastocyanin-like domain-containing protein</fullName>
    </recommendedName>
</protein>
<keyword evidence="1" id="KW-1133">Transmembrane helix</keyword>
<evidence type="ECO:0000256" key="1">
    <source>
        <dbReference type="SAM" id="Phobius"/>
    </source>
</evidence>
<organism evidence="2">
    <name type="scientific">Oceaniferula spumae</name>
    <dbReference type="NCBI Taxonomy" id="2979115"/>
    <lineage>
        <taxon>Bacteria</taxon>
        <taxon>Pseudomonadati</taxon>
        <taxon>Verrucomicrobiota</taxon>
        <taxon>Verrucomicrobiia</taxon>
        <taxon>Verrucomicrobiales</taxon>
        <taxon>Verrucomicrobiaceae</taxon>
        <taxon>Oceaniferula</taxon>
    </lineage>
</organism>
<keyword evidence="1" id="KW-0812">Transmembrane</keyword>
<feature type="transmembrane region" description="Helical" evidence="1">
    <location>
        <begin position="31"/>
        <end position="53"/>
    </location>
</feature>
<accession>A0AAT9FKE7</accession>
<evidence type="ECO:0008006" key="3">
    <source>
        <dbReference type="Google" id="ProtNLM"/>
    </source>
</evidence>
<sequence length="1266" mass="139168">MTPFPRKNFFCSDQCKLPLWSTAVRLQKKGFALISTVVIMTLLILITLALLSLSAIETRATQTDKDLLEAQANARLALMIAIGDLQKTMGRDQFVSAPSGLLQNPSGTASVASHYTGVWAARENPRDEDAADALGKAPSYDSSTAFVQWLVSNTDLNLLQNESSDLTEQLHQPITMVGNGSTSANGHVIAGGVPVTSANGSHLGKYAWWVSENGTKALIRNTDLAMREVQSKADALLSFASPGTYGIETLDELNIKSNTPESDKLVTLHTADLLEGIDGSPVTSDRVKKHFHDITHHSKSLLTNVTTGGLRKDLSLFFEGAPEGGSWTGTVIGGNAPLGPYGNDALSPRNEFDVGHWKSLRQHYAMHKTAASTNSSELISGNIGETLNAVDDVRPTSGNQHPYPSWNTQRKLLKPTLVRLSYVLSVSVQDASRGRVSKEDLQKITPRSKPYDETTNKYLVTFHAFPVVCLWNPYNQNLKCPGFSVGNMGMSVEHDVTIGGSAPIDFQWIVHNDRNDTAAYHVHGMNVETPFTMKPGEVKMFFGSGDTYKSGAQHYTRGVICQDATDIDFDPSPGSSLFSAGLVQNGVIGATHDSGNPNYRGWEVLTGLFGSITDTIEIDTTIFTPQGSRASGSRADYNGLLYYATYSSMDVRMTSRSMSSWRSEALWWVQWGGGRNRHQASKWSNKIGWRNDEDNPVILGQPIKAFANISDLATGRKQPYMVVDLRLKSTGGDPDERNPNLVWLHNIPGHGYSGVSGQSMSETQVFGAGNTVTDSHARPYTVVYSPVQSANEAWNTLQLDSIEDELRSYFGNSYRPDGQHKAIAAEIPVAPLQSIAQLQHVPQTPTDATRWSGLSLQNYAIGNSYANPNISADQIRSDGWSVWLDTRVDNADHRSNQLPDLDGKKWHATVNGEGPPTEHFKPTKHLDRSYAANTLLWDDFYFSGMAAQTGSYFTQGLNGEERSLEDVVNGFTHSEKPLANARYKLDLLQKTPDTVGAELLGDENYRKSAAYISVMGGFNVNSTSKAAWKAFFASNLKKKTVTLTNDGKPNGAMEESTATEYIVSRYSLASGEGHESSSNSNKKWLGYRIINDDDLDDLAEKMVEQVKLRGPFRSIGEFINRRLEQESDLALRGALQSALDHSSINSHFTNDPITEAEINNTDYAYKDAALLSRHAGTPPYMMQGDLLQSIGSAIQVRSDTFTIRAYGESSDGKTKVWCEAVVQRDARWTDESDPVETEYNNLTDINKMFGRRLNIVSFRWLSPSEI</sequence>
<keyword evidence="1" id="KW-0472">Membrane</keyword>
<dbReference type="EMBL" id="AP026866">
    <property type="protein sequence ID" value="BDS06475.1"/>
    <property type="molecule type" value="Genomic_DNA"/>
</dbReference>
<dbReference type="KEGG" id="osu:NT6N_15150"/>
<name>A0AAT9FKE7_9BACT</name>
<proteinExistence type="predicted"/>